<keyword evidence="11" id="KW-0547">Nucleotide-binding</keyword>
<evidence type="ECO:0000256" key="13">
    <source>
        <dbReference type="ARBA" id="ARBA00022827"/>
    </source>
</evidence>
<reference evidence="17" key="1">
    <citation type="submission" date="2018-05" db="EMBL/GenBank/DDBJ databases">
        <authorList>
            <person name="Lanie J.A."/>
            <person name="Ng W.-L."/>
            <person name="Kazmierczak K.M."/>
            <person name="Andrzejewski T.M."/>
            <person name="Davidsen T.M."/>
            <person name="Wayne K.J."/>
            <person name="Tettelin H."/>
            <person name="Glass J.I."/>
            <person name="Rusch D."/>
            <person name="Podicherti R."/>
            <person name="Tsui H.-C.T."/>
            <person name="Winkler M.E."/>
        </authorList>
    </citation>
    <scope>NUCLEOTIDE SEQUENCE</scope>
</reference>
<dbReference type="NCBIfam" id="NF004162">
    <property type="entry name" value="PRK05627.1-5"/>
    <property type="match status" value="1"/>
</dbReference>
<accession>A0A381SQM0</accession>
<keyword evidence="14" id="KW-0067">ATP-binding</keyword>
<dbReference type="GO" id="GO:0003919">
    <property type="term" value="F:FMN adenylyltransferase activity"/>
    <property type="evidence" value="ECO:0007669"/>
    <property type="project" value="UniProtKB-EC"/>
</dbReference>
<dbReference type="GO" id="GO:0009398">
    <property type="term" value="P:FMN biosynthetic process"/>
    <property type="evidence" value="ECO:0007669"/>
    <property type="project" value="UniProtKB-UniPathway"/>
</dbReference>
<name>A0A381SQM0_9ZZZZ</name>
<dbReference type="Gene3D" id="3.40.50.620">
    <property type="entry name" value="HUPs"/>
    <property type="match status" value="1"/>
</dbReference>
<keyword evidence="15" id="KW-0511">Multifunctional enzyme</keyword>
<dbReference type="AlphaFoldDB" id="A0A381SQM0"/>
<evidence type="ECO:0000256" key="10">
    <source>
        <dbReference type="ARBA" id="ARBA00022695"/>
    </source>
</evidence>
<evidence type="ECO:0000256" key="15">
    <source>
        <dbReference type="ARBA" id="ARBA00023268"/>
    </source>
</evidence>
<dbReference type="Gene3D" id="2.40.30.30">
    <property type="entry name" value="Riboflavin kinase-like"/>
    <property type="match status" value="1"/>
</dbReference>
<keyword evidence="10" id="KW-0548">Nucleotidyltransferase</keyword>
<evidence type="ECO:0000256" key="6">
    <source>
        <dbReference type="ARBA" id="ARBA00018483"/>
    </source>
</evidence>
<evidence type="ECO:0000256" key="11">
    <source>
        <dbReference type="ARBA" id="ARBA00022741"/>
    </source>
</evidence>
<dbReference type="UniPathway" id="UPA00276">
    <property type="reaction ID" value="UER00406"/>
</dbReference>
<dbReference type="InterPro" id="IPR002606">
    <property type="entry name" value="Riboflavin_kinase_bac"/>
</dbReference>
<comment type="pathway">
    <text evidence="2">Cofactor biosynthesis; FMN biosynthesis; FMN from riboflavin (ATP route): step 1/1.</text>
</comment>
<evidence type="ECO:0000256" key="8">
    <source>
        <dbReference type="ARBA" id="ARBA00022643"/>
    </source>
</evidence>
<dbReference type="UniPathway" id="UPA00277">
    <property type="reaction ID" value="UER00407"/>
</dbReference>
<comment type="pathway">
    <text evidence="1">Cofactor biosynthesis; FAD biosynthesis; FAD from FMN: step 1/1.</text>
</comment>
<keyword evidence="13" id="KW-0274">FAD</keyword>
<feature type="domain" description="Riboflavin kinase" evidence="16">
    <location>
        <begin position="173"/>
        <end position="299"/>
    </location>
</feature>
<dbReference type="EC" id="2.7.1.26" evidence="4"/>
<dbReference type="InterPro" id="IPR023465">
    <property type="entry name" value="Riboflavin_kinase_dom_sf"/>
</dbReference>
<dbReference type="InterPro" id="IPR015864">
    <property type="entry name" value="FAD_synthase"/>
</dbReference>
<dbReference type="PANTHER" id="PTHR22749:SF6">
    <property type="entry name" value="RIBOFLAVIN KINASE"/>
    <property type="match status" value="1"/>
</dbReference>
<evidence type="ECO:0000256" key="3">
    <source>
        <dbReference type="ARBA" id="ARBA00010214"/>
    </source>
</evidence>
<evidence type="ECO:0000256" key="7">
    <source>
        <dbReference type="ARBA" id="ARBA00022630"/>
    </source>
</evidence>
<dbReference type="InterPro" id="IPR014729">
    <property type="entry name" value="Rossmann-like_a/b/a_fold"/>
</dbReference>
<evidence type="ECO:0000313" key="17">
    <source>
        <dbReference type="EMBL" id="SVA03583.1"/>
    </source>
</evidence>
<dbReference type="PANTHER" id="PTHR22749">
    <property type="entry name" value="RIBOFLAVIN KINASE/FMN ADENYLYLTRANSFERASE"/>
    <property type="match status" value="1"/>
</dbReference>
<dbReference type="Pfam" id="PF06574">
    <property type="entry name" value="FAD_syn"/>
    <property type="match status" value="1"/>
</dbReference>
<dbReference type="GO" id="GO:0005524">
    <property type="term" value="F:ATP binding"/>
    <property type="evidence" value="ECO:0007669"/>
    <property type="project" value="UniProtKB-KW"/>
</dbReference>
<protein>
    <recommendedName>
        <fullName evidence="6">Bifunctional riboflavin kinase/FMN adenylyltransferase</fullName>
        <ecNumber evidence="4">2.7.1.26</ecNumber>
        <ecNumber evidence="5">2.7.7.2</ecNumber>
    </recommendedName>
</protein>
<evidence type="ECO:0000259" key="16">
    <source>
        <dbReference type="SMART" id="SM00904"/>
    </source>
</evidence>
<dbReference type="CDD" id="cd02064">
    <property type="entry name" value="FAD_synthetase_N"/>
    <property type="match status" value="1"/>
</dbReference>
<evidence type="ECO:0000256" key="9">
    <source>
        <dbReference type="ARBA" id="ARBA00022679"/>
    </source>
</evidence>
<evidence type="ECO:0000256" key="12">
    <source>
        <dbReference type="ARBA" id="ARBA00022777"/>
    </source>
</evidence>
<dbReference type="InterPro" id="IPR023468">
    <property type="entry name" value="Riboflavin_kinase"/>
</dbReference>
<dbReference type="SMART" id="SM00904">
    <property type="entry name" value="Flavokinase"/>
    <property type="match status" value="1"/>
</dbReference>
<dbReference type="InterPro" id="IPR015865">
    <property type="entry name" value="Riboflavin_kinase_bac/euk"/>
</dbReference>
<keyword evidence="7" id="KW-0285">Flavoprotein</keyword>
<comment type="similarity">
    <text evidence="3">Belongs to the RibF family.</text>
</comment>
<keyword evidence="9" id="KW-0808">Transferase</keyword>
<sequence length="302" mass="34488">VRDCASSVVTIGTFDGLHRGHQDIIKTLTTIAAAKGSRAAVITFEPHPRHILDKKNKLSLLMSLDKKEALLEELGVDVLLVIPFTEEFSRITAEAFMDDVIMKHFHPAEIVIGYDHHFGHKRQGSPKFLQDYAGKRGIKLDIINPVADDKVFISSTHIRDLIGNGFVRRASFELGWVYGFRTKVVHGSGRGKGLEFPTANVVPLENDQLMPKPGVYLTRGRLNGDFIVGMCNFGTRPTFNETELVMEINFFISNMDDIYNRELYIEFLERIRDEKKFDNPEQLVTQLRQDKKYCLELKKKYE</sequence>
<dbReference type="EMBL" id="UINC01003127">
    <property type="protein sequence ID" value="SVA03583.1"/>
    <property type="molecule type" value="Genomic_DNA"/>
</dbReference>
<dbReference type="GO" id="GO:0008531">
    <property type="term" value="F:riboflavin kinase activity"/>
    <property type="evidence" value="ECO:0007669"/>
    <property type="project" value="UniProtKB-EC"/>
</dbReference>
<evidence type="ECO:0000256" key="5">
    <source>
        <dbReference type="ARBA" id="ARBA00012393"/>
    </source>
</evidence>
<proteinExistence type="inferred from homology"/>
<dbReference type="Pfam" id="PF01687">
    <property type="entry name" value="Flavokinase"/>
    <property type="match status" value="1"/>
</dbReference>
<evidence type="ECO:0000256" key="2">
    <source>
        <dbReference type="ARBA" id="ARBA00005201"/>
    </source>
</evidence>
<dbReference type="SUPFAM" id="SSF82114">
    <property type="entry name" value="Riboflavin kinase-like"/>
    <property type="match status" value="1"/>
</dbReference>
<feature type="non-terminal residue" evidence="17">
    <location>
        <position position="1"/>
    </location>
</feature>
<evidence type="ECO:0000256" key="14">
    <source>
        <dbReference type="ARBA" id="ARBA00022840"/>
    </source>
</evidence>
<evidence type="ECO:0000256" key="1">
    <source>
        <dbReference type="ARBA" id="ARBA00004726"/>
    </source>
</evidence>
<gene>
    <name evidence="17" type="ORF">METZ01_LOCUS56437</name>
</gene>
<dbReference type="FunFam" id="3.40.50.620:FF:000021">
    <property type="entry name" value="Riboflavin biosynthesis protein"/>
    <property type="match status" value="1"/>
</dbReference>
<keyword evidence="12" id="KW-0418">Kinase</keyword>
<dbReference type="SUPFAM" id="SSF52374">
    <property type="entry name" value="Nucleotidylyl transferase"/>
    <property type="match status" value="1"/>
</dbReference>
<dbReference type="GO" id="GO:0009231">
    <property type="term" value="P:riboflavin biosynthetic process"/>
    <property type="evidence" value="ECO:0007669"/>
    <property type="project" value="InterPro"/>
</dbReference>
<evidence type="ECO:0000256" key="4">
    <source>
        <dbReference type="ARBA" id="ARBA00012105"/>
    </source>
</evidence>
<dbReference type="GO" id="GO:0006747">
    <property type="term" value="P:FAD biosynthetic process"/>
    <property type="evidence" value="ECO:0007669"/>
    <property type="project" value="UniProtKB-UniPathway"/>
</dbReference>
<keyword evidence="8" id="KW-0288">FMN</keyword>
<dbReference type="PIRSF" id="PIRSF004491">
    <property type="entry name" value="FAD_Synth"/>
    <property type="match status" value="1"/>
</dbReference>
<dbReference type="EC" id="2.7.7.2" evidence="5"/>
<organism evidence="17">
    <name type="scientific">marine metagenome</name>
    <dbReference type="NCBI Taxonomy" id="408172"/>
    <lineage>
        <taxon>unclassified sequences</taxon>
        <taxon>metagenomes</taxon>
        <taxon>ecological metagenomes</taxon>
    </lineage>
</organism>
<dbReference type="NCBIfam" id="TIGR00083">
    <property type="entry name" value="ribF"/>
    <property type="match status" value="1"/>
</dbReference>